<dbReference type="Proteomes" id="UP000030206">
    <property type="component" value="Segment"/>
</dbReference>
<accession>A0A0A0RUK1</accession>
<reference evidence="1 2" key="1">
    <citation type="submission" date="2014-07" db="EMBL/GenBank/DDBJ databases">
        <title>Complete Genome of Bacillus megaterium Myophage Mater.</title>
        <authorList>
            <person name="Lancaster J.C."/>
            <person name="Hodde M.K."/>
            <person name="Hernandez A.C."/>
            <person name="Everett G.F.K."/>
        </authorList>
    </citation>
    <scope>NUCLEOTIDE SEQUENCE [LARGE SCALE GENOMIC DNA]</scope>
</reference>
<organism evidence="1 2">
    <name type="scientific">Bacillus phage Mater</name>
    <dbReference type="NCBI Taxonomy" id="1540090"/>
    <lineage>
        <taxon>Viruses</taxon>
        <taxon>Duplodnaviria</taxon>
        <taxon>Heunggongvirae</taxon>
        <taxon>Uroviricota</taxon>
        <taxon>Caudoviricetes</taxon>
        <taxon>Herelleviridae</taxon>
        <taxon>Bastillevirinae</taxon>
        <taxon>Matervirus</taxon>
        <taxon>Matervirus mater</taxon>
    </lineage>
</organism>
<name>A0A0A0RUK1_9CAUD</name>
<proteinExistence type="predicted"/>
<keyword evidence="2" id="KW-1185">Reference proteome</keyword>
<dbReference type="EMBL" id="KM236245">
    <property type="protein sequence ID" value="AIW03243.1"/>
    <property type="molecule type" value="Genomic_DNA"/>
</dbReference>
<dbReference type="Gene3D" id="1.10.10.60">
    <property type="entry name" value="Homeodomain-like"/>
    <property type="match status" value="1"/>
</dbReference>
<dbReference type="GeneID" id="24606985"/>
<protein>
    <submittedName>
        <fullName evidence="1">Uncharacterized protein</fullName>
    </submittedName>
</protein>
<dbReference type="KEGG" id="vg:24606985"/>
<sequence>MAKNARIDITNDFTEEEAVALSLAPTNKHMPTLEEGVIEMYKAKVPVTSILKTYGLHTRLFYKILEENGVPLRSATTATDKRSHLKDRFEGKLHTKETRLSSSLLKEAPESVIEAKAVEAPVKLRIEGDTLYVTLDSKVSEPITQVKVEFTS</sequence>
<evidence type="ECO:0000313" key="2">
    <source>
        <dbReference type="Proteomes" id="UP000030206"/>
    </source>
</evidence>
<dbReference type="OrthoDB" id="32358at10239"/>
<gene>
    <name evidence="1" type="ORF">CPT_Mater86</name>
</gene>
<evidence type="ECO:0000313" key="1">
    <source>
        <dbReference type="EMBL" id="AIW03243.1"/>
    </source>
</evidence>
<dbReference type="RefSeq" id="YP_009151045.1">
    <property type="nucleotide sequence ID" value="NC_027366.1"/>
</dbReference>